<dbReference type="Pfam" id="PF00216">
    <property type="entry name" value="Bac_DNA_binding"/>
    <property type="match status" value="1"/>
</dbReference>
<proteinExistence type="predicted"/>
<dbReference type="PANTHER" id="PTHR33175">
    <property type="entry name" value="DNA-BINDING PROTEIN HU"/>
    <property type="match status" value="1"/>
</dbReference>
<protein>
    <submittedName>
        <fullName evidence="2">Histone-like bacterial DNA-binding protein</fullName>
    </submittedName>
</protein>
<dbReference type="InterPro" id="IPR020816">
    <property type="entry name" value="Histone-like_DNA-bd_CS"/>
</dbReference>
<name>T1BTG0_9ZZZZ</name>
<dbReference type="EMBL" id="AUZY01002658">
    <property type="protein sequence ID" value="EQD71838.1"/>
    <property type="molecule type" value="Genomic_DNA"/>
</dbReference>
<gene>
    <name evidence="2" type="ORF">B1B_04251</name>
</gene>
<dbReference type="PROSITE" id="PS00045">
    <property type="entry name" value="HISTONE_LIKE"/>
    <property type="match status" value="1"/>
</dbReference>
<dbReference type="GO" id="GO:0005829">
    <property type="term" value="C:cytosol"/>
    <property type="evidence" value="ECO:0007669"/>
    <property type="project" value="TreeGrafter"/>
</dbReference>
<organism evidence="2">
    <name type="scientific">mine drainage metagenome</name>
    <dbReference type="NCBI Taxonomy" id="410659"/>
    <lineage>
        <taxon>unclassified sequences</taxon>
        <taxon>metagenomes</taxon>
        <taxon>ecological metagenomes</taxon>
    </lineage>
</organism>
<dbReference type="PRINTS" id="PR01727">
    <property type="entry name" value="DNABINDINGHU"/>
</dbReference>
<accession>T1BTG0</accession>
<sequence length="90" mass="9561">MNKSELIDAVAEMTELTKADSSRAVEAVIESLTRAFRAGDSVTLVGFGSFHVKSRKARTGRNPKTGASIAIPASRSLGFKPSKPLKDALN</sequence>
<dbReference type="GO" id="GO:0003677">
    <property type="term" value="F:DNA binding"/>
    <property type="evidence" value="ECO:0007669"/>
    <property type="project" value="UniProtKB-KW"/>
</dbReference>
<dbReference type="InterPro" id="IPR000119">
    <property type="entry name" value="Hist_DNA-bd"/>
</dbReference>
<dbReference type="SMART" id="SM00411">
    <property type="entry name" value="BHL"/>
    <property type="match status" value="1"/>
</dbReference>
<keyword evidence="1 2" id="KW-0238">DNA-binding</keyword>
<comment type="caution">
    <text evidence="2">The sequence shown here is derived from an EMBL/GenBank/DDBJ whole genome shotgun (WGS) entry which is preliminary data.</text>
</comment>
<evidence type="ECO:0000256" key="1">
    <source>
        <dbReference type="ARBA" id="ARBA00023125"/>
    </source>
</evidence>
<reference evidence="2" key="1">
    <citation type="submission" date="2013-08" db="EMBL/GenBank/DDBJ databases">
        <authorList>
            <person name="Mendez C."/>
            <person name="Richter M."/>
            <person name="Ferrer M."/>
            <person name="Sanchez J."/>
        </authorList>
    </citation>
    <scope>NUCLEOTIDE SEQUENCE</scope>
</reference>
<evidence type="ECO:0000313" key="2">
    <source>
        <dbReference type="EMBL" id="EQD71838.1"/>
    </source>
</evidence>
<dbReference type="AlphaFoldDB" id="T1BTG0"/>
<dbReference type="Gene3D" id="4.10.520.10">
    <property type="entry name" value="IHF-like DNA-binding proteins"/>
    <property type="match status" value="1"/>
</dbReference>
<dbReference type="SUPFAM" id="SSF47729">
    <property type="entry name" value="IHF-like DNA-binding proteins"/>
    <property type="match status" value="1"/>
</dbReference>
<dbReference type="GO" id="GO:0030527">
    <property type="term" value="F:structural constituent of chromatin"/>
    <property type="evidence" value="ECO:0007669"/>
    <property type="project" value="InterPro"/>
</dbReference>
<dbReference type="InterPro" id="IPR010992">
    <property type="entry name" value="IHF-like_DNA-bd_dom_sf"/>
</dbReference>
<dbReference type="CDD" id="cd13831">
    <property type="entry name" value="HU"/>
    <property type="match status" value="1"/>
</dbReference>
<dbReference type="PANTHER" id="PTHR33175:SF3">
    <property type="entry name" value="DNA-BINDING PROTEIN HU-BETA"/>
    <property type="match status" value="1"/>
</dbReference>
<reference evidence="2" key="2">
    <citation type="journal article" date="2014" name="ISME J.">
        <title>Microbial stratification in low pH oxic and suboxic macroscopic growths along an acid mine drainage.</title>
        <authorList>
            <person name="Mendez-Garcia C."/>
            <person name="Mesa V."/>
            <person name="Sprenger R.R."/>
            <person name="Richter M."/>
            <person name="Diez M.S."/>
            <person name="Solano J."/>
            <person name="Bargiela R."/>
            <person name="Golyshina O.V."/>
            <person name="Manteca A."/>
            <person name="Ramos J.L."/>
            <person name="Gallego J.R."/>
            <person name="Llorente I."/>
            <person name="Martins Dos Santos V.A."/>
            <person name="Jensen O.N."/>
            <person name="Pelaez A.I."/>
            <person name="Sanchez J."/>
            <person name="Ferrer M."/>
        </authorList>
    </citation>
    <scope>NUCLEOTIDE SEQUENCE</scope>
</reference>